<evidence type="ECO:0000313" key="1">
    <source>
        <dbReference type="EMBL" id="PTD08009.1"/>
    </source>
</evidence>
<evidence type="ECO:0000313" key="2">
    <source>
        <dbReference type="EMBL" id="QPC59848.1"/>
    </source>
</evidence>
<dbReference type="AlphaFoldDB" id="A0A2T4GWX7"/>
<reference evidence="1 3" key="1">
    <citation type="submission" date="2018-02" db="EMBL/GenBank/DDBJ databases">
        <title>Fusarium culmorum secondary metabolites in fungal-bacterial-plant interactions.</title>
        <authorList>
            <person name="Schmidt R."/>
        </authorList>
    </citation>
    <scope>NUCLEOTIDE SEQUENCE [LARGE SCALE GENOMIC DNA]</scope>
    <source>
        <strain evidence="1 3">PV</strain>
    </source>
</reference>
<dbReference type="EMBL" id="PVEM01000006">
    <property type="protein sequence ID" value="PTD08009.1"/>
    <property type="molecule type" value="Genomic_DNA"/>
</dbReference>
<protein>
    <submittedName>
        <fullName evidence="1">Uncharacterized protein</fullName>
    </submittedName>
</protein>
<dbReference type="Proteomes" id="UP000241587">
    <property type="component" value="Unassembled WGS sequence"/>
</dbReference>
<evidence type="ECO:0000313" key="3">
    <source>
        <dbReference type="Proteomes" id="UP000241587"/>
    </source>
</evidence>
<name>A0A2T4GWX7_FUSCU</name>
<reference evidence="2" key="2">
    <citation type="submission" date="2020-11" db="EMBL/GenBank/DDBJ databases">
        <title>The chromosome-scale genome resource for two endophytic Fusarium species: F. culmorum and F. pseudograminearum.</title>
        <authorList>
            <person name="Yuan Z."/>
        </authorList>
    </citation>
    <scope>NUCLEOTIDE SEQUENCE</scope>
    <source>
        <strain evidence="2">Class2-1B</strain>
    </source>
</reference>
<accession>A0A2T4GWX7</accession>
<keyword evidence="3" id="KW-1185">Reference proteome</keyword>
<sequence length="208" mass="24258">MSGPANSIQPEANIIVRNIFALYDRIESPQQRAIQLYRALELALSHLSLPLSPLEYAFTKFWALLRDDGMEEILYPAATRLALRLSEKGHAQEQKQFLERIWNAEVPYEVENYRRRSPNLIPIAEMLQELSEGCFREAIRTKIYELEQVKKRSRPYFIHVRKDQIVHSIWEECDVKSLTAFLLPQSKRVAKLSFTEGRTPFQPPVMKG</sequence>
<gene>
    <name evidence="1" type="ORF">FCULG_00006275</name>
    <name evidence="2" type="ORF">HYE67_002079</name>
</gene>
<dbReference type="EMBL" id="CP064747">
    <property type="protein sequence ID" value="QPC59848.1"/>
    <property type="molecule type" value="Genomic_DNA"/>
</dbReference>
<proteinExistence type="predicted"/>
<dbReference type="Proteomes" id="UP000663297">
    <property type="component" value="Chromosome 1"/>
</dbReference>
<organism evidence="1 3">
    <name type="scientific">Fusarium culmorum</name>
    <dbReference type="NCBI Taxonomy" id="5516"/>
    <lineage>
        <taxon>Eukaryota</taxon>
        <taxon>Fungi</taxon>
        <taxon>Dikarya</taxon>
        <taxon>Ascomycota</taxon>
        <taxon>Pezizomycotina</taxon>
        <taxon>Sordariomycetes</taxon>
        <taxon>Hypocreomycetidae</taxon>
        <taxon>Hypocreales</taxon>
        <taxon>Nectriaceae</taxon>
        <taxon>Fusarium</taxon>
    </lineage>
</organism>